<evidence type="ECO:0000313" key="1">
    <source>
        <dbReference type="EMBL" id="MED3562915.1"/>
    </source>
</evidence>
<dbReference type="Pfam" id="PF13030">
    <property type="entry name" value="DUF3891"/>
    <property type="match status" value="1"/>
</dbReference>
<keyword evidence="2" id="KW-1185">Reference proteome</keyword>
<organism evidence="1 2">
    <name type="scientific">Bacillus xiapuensis</name>
    <dbReference type="NCBI Taxonomy" id="2014075"/>
    <lineage>
        <taxon>Bacteria</taxon>
        <taxon>Bacillati</taxon>
        <taxon>Bacillota</taxon>
        <taxon>Bacilli</taxon>
        <taxon>Bacillales</taxon>
        <taxon>Bacillaceae</taxon>
        <taxon>Bacillus</taxon>
    </lineage>
</organism>
<dbReference type="EMBL" id="JARMQG010000126">
    <property type="protein sequence ID" value="MED3562915.1"/>
    <property type="molecule type" value="Genomic_DNA"/>
</dbReference>
<dbReference type="InterPro" id="IPR024992">
    <property type="entry name" value="DUF3891"/>
</dbReference>
<reference evidence="1 2" key="1">
    <citation type="submission" date="2023-03" db="EMBL/GenBank/DDBJ databases">
        <title>Bacillus Genome Sequencing.</title>
        <authorList>
            <person name="Dunlap C."/>
        </authorList>
    </citation>
    <scope>NUCLEOTIDE SEQUENCE [LARGE SCALE GENOMIC DNA]</scope>
    <source>
        <strain evidence="1 2">B-14544</strain>
    </source>
</reference>
<accession>A0ABU6N9Z4</accession>
<dbReference type="RefSeq" id="WP_327967895.1">
    <property type="nucleotide sequence ID" value="NZ_JARMQG010000126.1"/>
</dbReference>
<evidence type="ECO:0000313" key="2">
    <source>
        <dbReference type="Proteomes" id="UP001330749"/>
    </source>
</evidence>
<dbReference type="Proteomes" id="UP001330749">
    <property type="component" value="Unassembled WGS sequence"/>
</dbReference>
<protein>
    <submittedName>
        <fullName evidence="1">DUF3891 family protein</fullName>
    </submittedName>
</protein>
<name>A0ABU6N9Z4_9BACI</name>
<proteinExistence type="predicted"/>
<comment type="caution">
    <text evidence="1">The sequence shown here is derived from an EMBL/GenBank/DDBJ whole genome shotgun (WGS) entry which is preliminary data.</text>
</comment>
<sequence>MFITKHDDGYLYIVNQYDHSIQAGEVARHWGNDQFEKPDYFESLCLAVEKHDIGWVESDTKILFNPETRQPVPFLSVNLLQHVDFYGKGYEKVKEEDPYAGLLVGMHWMGLYTSRFGYDPSFTFKIPAELAPQIDEKIITMQKEWVDLKMKLWKKSGPRSQFENNLWRNYEIVQFMDRLSQYVSMHKPDTTNTLVMGPVRQTLESKGTMITVQGQGNGTVTVDPFPFNSEVETTVVLRKIPDIEYESHSAVTKVMEEAEYERITWKLVPPKQEESLKTEAAESFTS</sequence>
<gene>
    <name evidence="1" type="ORF">P4447_10675</name>
</gene>